<accession>A0A7N2R164</accession>
<dbReference type="AlphaFoldDB" id="A0A7N2R164"/>
<organism evidence="2 3">
    <name type="scientific">Quercus lobata</name>
    <name type="common">Valley oak</name>
    <dbReference type="NCBI Taxonomy" id="97700"/>
    <lineage>
        <taxon>Eukaryota</taxon>
        <taxon>Viridiplantae</taxon>
        <taxon>Streptophyta</taxon>
        <taxon>Embryophyta</taxon>
        <taxon>Tracheophyta</taxon>
        <taxon>Spermatophyta</taxon>
        <taxon>Magnoliopsida</taxon>
        <taxon>eudicotyledons</taxon>
        <taxon>Gunneridae</taxon>
        <taxon>Pentapetalae</taxon>
        <taxon>rosids</taxon>
        <taxon>fabids</taxon>
        <taxon>Fagales</taxon>
        <taxon>Fagaceae</taxon>
        <taxon>Quercus</taxon>
    </lineage>
</organism>
<feature type="chain" id="PRO_5029631507" evidence="1">
    <location>
        <begin position="30"/>
        <end position="75"/>
    </location>
</feature>
<feature type="signal peptide" evidence="1">
    <location>
        <begin position="1"/>
        <end position="29"/>
    </location>
</feature>
<dbReference type="Gramene" id="QL03p026634:mrna">
    <property type="protein sequence ID" value="QL03p026634:mrna:CDS:2"/>
    <property type="gene ID" value="QL03p026634"/>
</dbReference>
<dbReference type="Proteomes" id="UP000594261">
    <property type="component" value="Chromosome 3"/>
</dbReference>
<evidence type="ECO:0000256" key="1">
    <source>
        <dbReference type="SAM" id="SignalP"/>
    </source>
</evidence>
<evidence type="ECO:0000313" key="2">
    <source>
        <dbReference type="EnsemblPlants" id="QL03p026634:mrna:CDS:2"/>
    </source>
</evidence>
<dbReference type="EMBL" id="LRBV02000003">
    <property type="status" value="NOT_ANNOTATED_CDS"/>
    <property type="molecule type" value="Genomic_DNA"/>
</dbReference>
<sequence>MLHAKLMEYKFKWCVLLTILASMLVLVNCDEYSVKPSFVGASGTIFGRKYCPRCGKYLPNYNQGRLNDRARDAVA</sequence>
<reference evidence="2" key="2">
    <citation type="submission" date="2021-01" db="UniProtKB">
        <authorList>
            <consortium name="EnsemblPlants"/>
        </authorList>
    </citation>
    <scope>IDENTIFICATION</scope>
</reference>
<keyword evidence="1" id="KW-0732">Signal</keyword>
<evidence type="ECO:0000313" key="3">
    <source>
        <dbReference type="Proteomes" id="UP000594261"/>
    </source>
</evidence>
<name>A0A7N2R164_QUELO</name>
<reference evidence="2 3" key="1">
    <citation type="journal article" date="2016" name="G3 (Bethesda)">
        <title>First Draft Assembly and Annotation of the Genome of a California Endemic Oak Quercus lobata Nee (Fagaceae).</title>
        <authorList>
            <person name="Sork V.L."/>
            <person name="Fitz-Gibbon S.T."/>
            <person name="Puiu D."/>
            <person name="Crepeau M."/>
            <person name="Gugger P.F."/>
            <person name="Sherman R."/>
            <person name="Stevens K."/>
            <person name="Langley C.H."/>
            <person name="Pellegrini M."/>
            <person name="Salzberg S.L."/>
        </authorList>
    </citation>
    <scope>NUCLEOTIDE SEQUENCE [LARGE SCALE GENOMIC DNA]</scope>
    <source>
        <strain evidence="2 3">cv. SW786</strain>
    </source>
</reference>
<proteinExistence type="predicted"/>
<dbReference type="EnsemblPlants" id="QL03p026634:mrna">
    <property type="protein sequence ID" value="QL03p026634:mrna:CDS:2"/>
    <property type="gene ID" value="QL03p026634"/>
</dbReference>
<keyword evidence="3" id="KW-1185">Reference proteome</keyword>
<protein>
    <submittedName>
        <fullName evidence="2">Uncharacterized protein</fullName>
    </submittedName>
</protein>
<dbReference type="InParanoid" id="A0A7N2R164"/>